<feature type="compositionally biased region" description="Basic and acidic residues" evidence="1">
    <location>
        <begin position="39"/>
        <end position="48"/>
    </location>
</feature>
<sequence length="435" mass="48584">MKRCIWVGIIFLVAGGFVFPGGIFERSSSETAEGSEVGEGAREVSRDIPQEVDTPSWVQLIQEGKLRELQDQYPGSIVGVGEAQSRAQAEAAAAVDFAGNLSTEVDARVIDREVATREGSEFLQKVESEVRSQAIISGIRPEAWRHPASGIWYAKIRATHEEYRVKLAEWARTMAEMGEAERERQLQALRDEEARVVQRQKEIELDKMRDQVRLADRRMRADRYRDFLDHSLMSRERRLPTGYLPGAIEINLAYTGSEDERAADFSVDKTMLRLFQVGLDGQGIYDTEESDVAVELTGRVMVQVLSRAGLVTSTTIGLGGFGRASLGGAKDREWDEQGAWLAGPFVVADILIPALLHTRYSLYAGTDYAQARLGWYPFWWVIQEAVAVHVAATYDVDDEDAHWGAGLAFRPAEAIRIFLESENLSYLRGGITLSY</sequence>
<dbReference type="OrthoDB" id="9898222at2"/>
<gene>
    <name evidence="2" type="ORF">SAMN05920897_11216</name>
</gene>
<dbReference type="AlphaFoldDB" id="A0A1N6UCP6"/>
<dbReference type="Proteomes" id="UP000186400">
    <property type="component" value="Unassembled WGS sequence"/>
</dbReference>
<protein>
    <submittedName>
        <fullName evidence="2">Uncharacterized protein</fullName>
    </submittedName>
</protein>
<evidence type="ECO:0000313" key="2">
    <source>
        <dbReference type="EMBL" id="SIQ63343.1"/>
    </source>
</evidence>
<dbReference type="EMBL" id="FTMS01000012">
    <property type="protein sequence ID" value="SIQ63343.1"/>
    <property type="molecule type" value="Genomic_DNA"/>
</dbReference>
<dbReference type="RefSeq" id="WP_076489116.1">
    <property type="nucleotide sequence ID" value="NZ_FTMS01000012.1"/>
</dbReference>
<accession>A0A1N6UCP6</accession>
<feature type="region of interest" description="Disordered" evidence="1">
    <location>
        <begin position="29"/>
        <end position="48"/>
    </location>
</feature>
<dbReference type="Gene3D" id="3.10.28.20">
    <property type="entry name" value="Acetamidase/Formamidase-like domains"/>
    <property type="match status" value="1"/>
</dbReference>
<evidence type="ECO:0000313" key="3">
    <source>
        <dbReference type="Proteomes" id="UP000186400"/>
    </source>
</evidence>
<evidence type="ECO:0000256" key="1">
    <source>
        <dbReference type="SAM" id="MobiDB-lite"/>
    </source>
</evidence>
<reference evidence="2 3" key="1">
    <citation type="submission" date="2017-01" db="EMBL/GenBank/DDBJ databases">
        <authorList>
            <person name="Mah S.A."/>
            <person name="Swanson W.J."/>
            <person name="Moy G.W."/>
            <person name="Vacquier V.D."/>
        </authorList>
    </citation>
    <scope>NUCLEOTIDE SEQUENCE [LARGE SCALE GENOMIC DNA]</scope>
    <source>
        <strain evidence="2 3">ASpG1</strain>
    </source>
</reference>
<organism evidence="2 3">
    <name type="scientific">Alkalispirochaeta americana</name>
    <dbReference type="NCBI Taxonomy" id="159291"/>
    <lineage>
        <taxon>Bacteria</taxon>
        <taxon>Pseudomonadati</taxon>
        <taxon>Spirochaetota</taxon>
        <taxon>Spirochaetia</taxon>
        <taxon>Spirochaetales</taxon>
        <taxon>Spirochaetaceae</taxon>
        <taxon>Alkalispirochaeta</taxon>
    </lineage>
</organism>
<proteinExistence type="predicted"/>
<keyword evidence="3" id="KW-1185">Reference proteome</keyword>
<name>A0A1N6UCP6_9SPIO</name>